<dbReference type="Proteomes" id="UP000502823">
    <property type="component" value="Unassembled WGS sequence"/>
</dbReference>
<dbReference type="InterPro" id="IPR004875">
    <property type="entry name" value="DDE_SF_endonuclease_dom"/>
</dbReference>
<feature type="domain" description="DDE-1" evidence="2">
    <location>
        <begin position="24"/>
        <end position="109"/>
    </location>
</feature>
<proteinExistence type="predicted"/>
<name>A0A6L2PL35_COPFO</name>
<gene>
    <name evidence="3" type="ORF">Cfor_00196</name>
</gene>
<dbReference type="AlphaFoldDB" id="A0A6L2PL35"/>
<feature type="region of interest" description="Disordered" evidence="1">
    <location>
        <begin position="174"/>
        <end position="211"/>
    </location>
</feature>
<dbReference type="InParanoid" id="A0A6L2PL35"/>
<reference evidence="4" key="1">
    <citation type="submission" date="2020-01" db="EMBL/GenBank/DDBJ databases">
        <title>Draft genome sequence of the Termite Coptotermes fromosanus.</title>
        <authorList>
            <person name="Itakura S."/>
            <person name="Yosikawa Y."/>
            <person name="Umezawa K."/>
        </authorList>
    </citation>
    <scope>NUCLEOTIDE SEQUENCE [LARGE SCALE GENOMIC DNA]</scope>
</reference>
<dbReference type="EMBL" id="BLKM01000422">
    <property type="protein sequence ID" value="GFG33271.1"/>
    <property type="molecule type" value="Genomic_DNA"/>
</dbReference>
<protein>
    <recommendedName>
        <fullName evidence="2">DDE-1 domain-containing protein</fullName>
    </recommendedName>
</protein>
<organism evidence="3 4">
    <name type="scientific">Coptotermes formosanus</name>
    <name type="common">Formosan subterranean termite</name>
    <dbReference type="NCBI Taxonomy" id="36987"/>
    <lineage>
        <taxon>Eukaryota</taxon>
        <taxon>Metazoa</taxon>
        <taxon>Ecdysozoa</taxon>
        <taxon>Arthropoda</taxon>
        <taxon>Hexapoda</taxon>
        <taxon>Insecta</taxon>
        <taxon>Pterygota</taxon>
        <taxon>Neoptera</taxon>
        <taxon>Polyneoptera</taxon>
        <taxon>Dictyoptera</taxon>
        <taxon>Blattodea</taxon>
        <taxon>Blattoidea</taxon>
        <taxon>Termitoidae</taxon>
        <taxon>Rhinotermitidae</taxon>
        <taxon>Coptotermes</taxon>
    </lineage>
</organism>
<evidence type="ECO:0000256" key="1">
    <source>
        <dbReference type="SAM" id="MobiDB-lite"/>
    </source>
</evidence>
<dbReference type="OrthoDB" id="6927873at2759"/>
<accession>A0A6L2PL35</accession>
<dbReference type="Pfam" id="PF03184">
    <property type="entry name" value="DDE_1"/>
    <property type="match status" value="1"/>
</dbReference>
<dbReference type="GO" id="GO:0003676">
    <property type="term" value="F:nucleic acid binding"/>
    <property type="evidence" value="ECO:0007669"/>
    <property type="project" value="InterPro"/>
</dbReference>
<sequence length="211" mass="23717">MLLERPSTDYFFQKKNFSNLLVKGVPLAIVFTCQLSGRINSSVFCERIGHFLCRVKPKHSEPVLLALDGHLSHTRSTDLTDTATATHINTTCVPPHTTHTLQSIDKTLFVWVLQHHCSEQQRTHLRSGGRSVTHCDFSELLETAYLNAHTGENVVNDFEQMEFIQRLLEYKNGTASPAPCGGKDNISNGASGRREVTKPHFKKRDDDDDAK</sequence>
<evidence type="ECO:0000313" key="3">
    <source>
        <dbReference type="EMBL" id="GFG33271.1"/>
    </source>
</evidence>
<keyword evidence="4" id="KW-1185">Reference proteome</keyword>
<comment type="caution">
    <text evidence="3">The sequence shown here is derived from an EMBL/GenBank/DDBJ whole genome shotgun (WGS) entry which is preliminary data.</text>
</comment>
<evidence type="ECO:0000313" key="4">
    <source>
        <dbReference type="Proteomes" id="UP000502823"/>
    </source>
</evidence>
<evidence type="ECO:0000259" key="2">
    <source>
        <dbReference type="Pfam" id="PF03184"/>
    </source>
</evidence>